<name>A0A9D7E1S0_9PROT</name>
<evidence type="ECO:0000256" key="1">
    <source>
        <dbReference type="SAM" id="MobiDB-lite"/>
    </source>
</evidence>
<gene>
    <name evidence="2" type="ORF">IPH26_18780</name>
</gene>
<comment type="caution">
    <text evidence="2">The sequence shown here is derived from an EMBL/GenBank/DDBJ whole genome shotgun (WGS) entry which is preliminary data.</text>
</comment>
<evidence type="ECO:0000313" key="3">
    <source>
        <dbReference type="Proteomes" id="UP000807785"/>
    </source>
</evidence>
<dbReference type="EMBL" id="JADJEV010000005">
    <property type="protein sequence ID" value="MBK6974881.1"/>
    <property type="molecule type" value="Genomic_DNA"/>
</dbReference>
<sequence length="245" mass="26880">MSTGRLIDKLQLTPLVWGRCFSVVAADFEYASDALENISPDTDSSLLREIEGLKSTRAHDRNALLSGNPRNRPVGPYSSTVLEALSIRNRRDDLNQEILNGWHCHLREEDATSAAQQRFANFCSTSEAVYLSFRLQVYSSRIAGRFAAREDVLRLLLGGESANDPRTISDTMADLRGAEIDGIVLDQGNNPTSALVLRGCAVSQLRQIREIEVLWDGNLANIRDGSTADCDGKPKMSPADPGLFG</sequence>
<protein>
    <submittedName>
        <fullName evidence="2">Uncharacterized protein</fullName>
    </submittedName>
</protein>
<dbReference type="Proteomes" id="UP000807785">
    <property type="component" value="Unassembled WGS sequence"/>
</dbReference>
<reference evidence="2" key="1">
    <citation type="submission" date="2020-10" db="EMBL/GenBank/DDBJ databases">
        <title>Connecting structure to function with the recovery of over 1000 high-quality activated sludge metagenome-assembled genomes encoding full-length rRNA genes using long-read sequencing.</title>
        <authorList>
            <person name="Singleton C.M."/>
            <person name="Petriglieri F."/>
            <person name="Kristensen J.M."/>
            <person name="Kirkegaard R.H."/>
            <person name="Michaelsen T.Y."/>
            <person name="Andersen M.H."/>
            <person name="Karst S.M."/>
            <person name="Dueholm M.S."/>
            <person name="Nielsen P.H."/>
            <person name="Albertsen M."/>
        </authorList>
    </citation>
    <scope>NUCLEOTIDE SEQUENCE</scope>
    <source>
        <strain evidence="2">Bjer_18-Q3-R1-45_BAT3C.347</strain>
    </source>
</reference>
<accession>A0A9D7E1S0</accession>
<evidence type="ECO:0000313" key="2">
    <source>
        <dbReference type="EMBL" id="MBK6974881.1"/>
    </source>
</evidence>
<dbReference type="AlphaFoldDB" id="A0A9D7E1S0"/>
<feature type="region of interest" description="Disordered" evidence="1">
    <location>
        <begin position="226"/>
        <end position="245"/>
    </location>
</feature>
<proteinExistence type="predicted"/>
<organism evidence="2 3">
    <name type="scientific">Candidatus Methylophosphatis roskildensis</name>
    <dbReference type="NCBI Taxonomy" id="2899263"/>
    <lineage>
        <taxon>Bacteria</taxon>
        <taxon>Pseudomonadati</taxon>
        <taxon>Pseudomonadota</taxon>
        <taxon>Betaproteobacteria</taxon>
        <taxon>Nitrosomonadales</taxon>
        <taxon>Sterolibacteriaceae</taxon>
        <taxon>Candidatus Methylophosphatis</taxon>
    </lineage>
</organism>